<evidence type="ECO:0000256" key="2">
    <source>
        <dbReference type="ARBA" id="ARBA00012438"/>
    </source>
</evidence>
<evidence type="ECO:0000313" key="11">
    <source>
        <dbReference type="Proteomes" id="UP000587586"/>
    </source>
</evidence>
<dbReference type="InterPro" id="IPR000014">
    <property type="entry name" value="PAS"/>
</dbReference>
<evidence type="ECO:0000259" key="8">
    <source>
        <dbReference type="PROSITE" id="PS50112"/>
    </source>
</evidence>
<dbReference type="SMART" id="SM00387">
    <property type="entry name" value="HATPase_c"/>
    <property type="match status" value="1"/>
</dbReference>
<feature type="coiled-coil region" evidence="6">
    <location>
        <begin position="783"/>
        <end position="810"/>
    </location>
</feature>
<dbReference type="Pfam" id="PF13426">
    <property type="entry name" value="PAS_9"/>
    <property type="match status" value="1"/>
</dbReference>
<dbReference type="InterPro" id="IPR036097">
    <property type="entry name" value="HisK_dim/P_sf"/>
</dbReference>
<dbReference type="InterPro" id="IPR001610">
    <property type="entry name" value="PAC"/>
</dbReference>
<dbReference type="InterPro" id="IPR036890">
    <property type="entry name" value="HATPase_C_sf"/>
</dbReference>
<accession>A0A6V8NDN7</accession>
<evidence type="ECO:0000259" key="9">
    <source>
        <dbReference type="PROSITE" id="PS50113"/>
    </source>
</evidence>
<dbReference type="Gene3D" id="1.10.287.130">
    <property type="match status" value="1"/>
</dbReference>
<dbReference type="SUPFAM" id="SSF47384">
    <property type="entry name" value="Homodimeric domain of signal transducing histidine kinase"/>
    <property type="match status" value="1"/>
</dbReference>
<keyword evidence="11" id="KW-1185">Reference proteome</keyword>
<dbReference type="CDD" id="cd00130">
    <property type="entry name" value="PAS"/>
    <property type="match status" value="5"/>
</dbReference>
<feature type="domain" description="PAS" evidence="8">
    <location>
        <begin position="535"/>
        <end position="585"/>
    </location>
</feature>
<evidence type="ECO:0000313" key="10">
    <source>
        <dbReference type="EMBL" id="GFO69907.1"/>
    </source>
</evidence>
<feature type="domain" description="PAC" evidence="9">
    <location>
        <begin position="86"/>
        <end position="138"/>
    </location>
</feature>
<dbReference type="PANTHER" id="PTHR43304:SF1">
    <property type="entry name" value="PAC DOMAIN-CONTAINING PROTEIN"/>
    <property type="match status" value="1"/>
</dbReference>
<dbReference type="InterPro" id="IPR013655">
    <property type="entry name" value="PAS_fold_3"/>
</dbReference>
<feature type="domain" description="PAC" evidence="9">
    <location>
        <begin position="615"/>
        <end position="669"/>
    </location>
</feature>
<reference evidence="11" key="1">
    <citation type="submission" date="2020-06" db="EMBL/GenBank/DDBJ databases">
        <title>Draft genomic sequecing of Geomonas sp. Red745.</title>
        <authorList>
            <person name="Itoh H."/>
            <person name="Xu Z.X."/>
            <person name="Ushijima N."/>
            <person name="Masuda Y."/>
            <person name="Shiratori Y."/>
            <person name="Senoo K."/>
        </authorList>
    </citation>
    <scope>NUCLEOTIDE SEQUENCE [LARGE SCALE GENOMIC DNA]</scope>
    <source>
        <strain evidence="11">Red745</strain>
    </source>
</reference>
<dbReference type="InterPro" id="IPR000700">
    <property type="entry name" value="PAS-assoc_C"/>
</dbReference>
<dbReference type="PROSITE" id="PS50109">
    <property type="entry name" value="HIS_KIN"/>
    <property type="match status" value="1"/>
</dbReference>
<dbReference type="Pfam" id="PF00989">
    <property type="entry name" value="PAS"/>
    <property type="match status" value="2"/>
</dbReference>
<dbReference type="EMBL" id="BLXZ01000007">
    <property type="protein sequence ID" value="GFO69907.1"/>
    <property type="molecule type" value="Genomic_DNA"/>
</dbReference>
<dbReference type="Gene3D" id="3.30.450.20">
    <property type="entry name" value="PAS domain"/>
    <property type="match status" value="6"/>
</dbReference>
<dbReference type="PANTHER" id="PTHR43304">
    <property type="entry name" value="PHYTOCHROME-LIKE PROTEIN CPH1"/>
    <property type="match status" value="1"/>
</dbReference>
<evidence type="ECO:0000256" key="4">
    <source>
        <dbReference type="ARBA" id="ARBA00022679"/>
    </source>
</evidence>
<keyword evidence="5" id="KW-0418">Kinase</keyword>
<keyword evidence="4" id="KW-0808">Transferase</keyword>
<dbReference type="AlphaFoldDB" id="A0A6V8NDN7"/>
<dbReference type="PRINTS" id="PR00344">
    <property type="entry name" value="BCTRLSENSOR"/>
</dbReference>
<evidence type="ECO:0000259" key="7">
    <source>
        <dbReference type="PROSITE" id="PS50109"/>
    </source>
</evidence>
<dbReference type="NCBIfam" id="TIGR00229">
    <property type="entry name" value="sensory_box"/>
    <property type="match status" value="6"/>
</dbReference>
<dbReference type="Pfam" id="PF02518">
    <property type="entry name" value="HATPase_c"/>
    <property type="match status" value="1"/>
</dbReference>
<dbReference type="InterPro" id="IPR013656">
    <property type="entry name" value="PAS_4"/>
</dbReference>
<dbReference type="PROSITE" id="PS50112">
    <property type="entry name" value="PAS"/>
    <property type="match status" value="4"/>
</dbReference>
<dbReference type="InterPro" id="IPR005467">
    <property type="entry name" value="His_kinase_dom"/>
</dbReference>
<sequence>MDEKRAIGSANAQAILLRALLDHSTEAVITANREGVIRLWSRGAEHLLGAGEAQALGRPLLTLAAPAGREPLCDALDRLRRGEGVQALEVELLAQDGGAFSARVTLVPLEDGSEELGTLALLARRDTVQERLEEQLRETERRYRNQIELAADAIVVLQQGRFVYANCAALGLYGADSLEQLQQVTVLDLVHPDERAEVRDRYWHLIEGVANPLRECRLLRLDGQVVPVETSSVVINYQGETSIQVIARDISARKRVETERERLVQELALQRAQFEAVLRQMPVAVVIAEGPTGRIVYHNEASEVIFRSSFPRVEKVGDYLQWEVTTMDGRRLAAEEFPMVRALLHGERVIGEELKFVRGDGSHAVVSINAAPISDPGGEARSAVVVYTDITEKLAAEEALRQSEERLDLALSGADMGWCSMELATRRGLWSQQHFVLLGYPDPGPGSAPASIAQWQDLIDPKDLPRVRQALETARTGRSLFRSEHRVRRAGNGSTIWVCVLGRFNYDREGEATHFIGIIFDVTERKMAEEKIGESELRHRLLFETSSQGIIYHDADNRVITANPALLRMIGKSEAELVGKTVGEFGLKLEREDGSPFPESDIPCAISLRTLKEVRQVVLRMYREETGDYRWFSINAVPLFHPGEPRPYQVYATVEDITSSKQAEAALRASEAKFRWLFESNLIAIFFWKADGTVTDANDAYCELLGYSSQECHEGLLNWLEVTPEDHLSRDFAALEEIRTRGLCRPYEKEFLNRGDGHRVPVLCTGALMVGQESDGIGLVIDLTDLKRAEQALKDEVAEKQRAVDELHRQQQMMIRQARFAALGEMIGNIAHQWRQPLNTLALLIQELPWHYDHDQFSREYLGSCVTRSMQVINHMSKTIDGFRNFFEPDKEEVDFQVAAVLAQSVSIVEAALAELKVVIEVHPDPDLYLHGCPNEFSQVILNILMNAKDAFLERRPPDPRIVIRLFREKGRAVVTIADNAGGIATEIMDRIFDPYFTTKGPDRGTGIGLFMSKTIVEKNMHGALSATNTETGAEFRIEV</sequence>
<organism evidence="10 11">
    <name type="scientific">Geomonas limicola</name>
    <dbReference type="NCBI Taxonomy" id="2740186"/>
    <lineage>
        <taxon>Bacteria</taxon>
        <taxon>Pseudomonadati</taxon>
        <taxon>Thermodesulfobacteriota</taxon>
        <taxon>Desulfuromonadia</taxon>
        <taxon>Geobacterales</taxon>
        <taxon>Geobacteraceae</taxon>
        <taxon>Geomonas</taxon>
    </lineage>
</organism>
<comment type="catalytic activity">
    <reaction evidence="1">
        <text>ATP + protein L-histidine = ADP + protein N-phospho-L-histidine.</text>
        <dbReference type="EC" id="2.7.13.3"/>
    </reaction>
</comment>
<keyword evidence="3" id="KW-0597">Phosphoprotein</keyword>
<dbReference type="GO" id="GO:0000155">
    <property type="term" value="F:phosphorelay sensor kinase activity"/>
    <property type="evidence" value="ECO:0007669"/>
    <property type="project" value="InterPro"/>
</dbReference>
<dbReference type="InterPro" id="IPR035965">
    <property type="entry name" value="PAS-like_dom_sf"/>
</dbReference>
<evidence type="ECO:0000256" key="6">
    <source>
        <dbReference type="SAM" id="Coils"/>
    </source>
</evidence>
<feature type="coiled-coil region" evidence="6">
    <location>
        <begin position="122"/>
        <end position="149"/>
    </location>
</feature>
<dbReference type="SUPFAM" id="SSF55874">
    <property type="entry name" value="ATPase domain of HSP90 chaperone/DNA topoisomerase II/histidine kinase"/>
    <property type="match status" value="1"/>
</dbReference>
<feature type="domain" description="PAC" evidence="9">
    <location>
        <begin position="481"/>
        <end position="534"/>
    </location>
</feature>
<dbReference type="InterPro" id="IPR013767">
    <property type="entry name" value="PAS_fold"/>
</dbReference>
<feature type="domain" description="PAS" evidence="8">
    <location>
        <begin position="139"/>
        <end position="209"/>
    </location>
</feature>
<evidence type="ECO:0000256" key="1">
    <source>
        <dbReference type="ARBA" id="ARBA00000085"/>
    </source>
</evidence>
<evidence type="ECO:0000256" key="5">
    <source>
        <dbReference type="ARBA" id="ARBA00022777"/>
    </source>
</evidence>
<feature type="domain" description="PAS" evidence="8">
    <location>
        <begin position="13"/>
        <end position="83"/>
    </location>
</feature>
<evidence type="ECO:0000256" key="3">
    <source>
        <dbReference type="ARBA" id="ARBA00022553"/>
    </source>
</evidence>
<name>A0A6V8NDN7_9BACT</name>
<dbReference type="SUPFAM" id="SSF55785">
    <property type="entry name" value="PYP-like sensor domain (PAS domain)"/>
    <property type="match status" value="6"/>
</dbReference>
<feature type="domain" description="PAS" evidence="8">
    <location>
        <begin position="670"/>
        <end position="711"/>
    </location>
</feature>
<feature type="domain" description="PAC" evidence="9">
    <location>
        <begin position="350"/>
        <end position="402"/>
    </location>
</feature>
<dbReference type="SMART" id="SM00091">
    <property type="entry name" value="PAS"/>
    <property type="match status" value="5"/>
</dbReference>
<feature type="domain" description="Histidine kinase" evidence="7">
    <location>
        <begin position="829"/>
        <end position="1040"/>
    </location>
</feature>
<dbReference type="InterPro" id="IPR003594">
    <property type="entry name" value="HATPase_dom"/>
</dbReference>
<dbReference type="EC" id="2.7.13.3" evidence="2"/>
<dbReference type="Gene3D" id="3.30.565.10">
    <property type="entry name" value="Histidine kinase-like ATPase, C-terminal domain"/>
    <property type="match status" value="1"/>
</dbReference>
<comment type="caution">
    <text evidence="10">The sequence shown here is derived from an EMBL/GenBank/DDBJ whole genome shotgun (WGS) entry which is preliminary data.</text>
</comment>
<dbReference type="Gene3D" id="2.10.70.100">
    <property type="match status" value="1"/>
</dbReference>
<gene>
    <name evidence="10" type="ORF">GMLC_34860</name>
</gene>
<dbReference type="RefSeq" id="WP_183362481.1">
    <property type="nucleotide sequence ID" value="NZ_BLXZ01000007.1"/>
</dbReference>
<dbReference type="InterPro" id="IPR052162">
    <property type="entry name" value="Sensor_kinase/Photoreceptor"/>
</dbReference>
<feature type="domain" description="PAC" evidence="9">
    <location>
        <begin position="212"/>
        <end position="262"/>
    </location>
</feature>
<keyword evidence="6" id="KW-0175">Coiled coil</keyword>
<dbReference type="PROSITE" id="PS50113">
    <property type="entry name" value="PAC"/>
    <property type="match status" value="5"/>
</dbReference>
<dbReference type="Proteomes" id="UP000587586">
    <property type="component" value="Unassembled WGS sequence"/>
</dbReference>
<dbReference type="SMART" id="SM00086">
    <property type="entry name" value="PAC"/>
    <property type="match status" value="6"/>
</dbReference>
<protein>
    <recommendedName>
        <fullName evidence="2">histidine kinase</fullName>
        <ecNumber evidence="2">2.7.13.3</ecNumber>
    </recommendedName>
</protein>
<dbReference type="InterPro" id="IPR004358">
    <property type="entry name" value="Sig_transdc_His_kin-like_C"/>
</dbReference>
<dbReference type="Pfam" id="PF08447">
    <property type="entry name" value="PAS_3"/>
    <property type="match status" value="1"/>
</dbReference>
<dbReference type="Pfam" id="PF08448">
    <property type="entry name" value="PAS_4"/>
    <property type="match status" value="2"/>
</dbReference>
<proteinExistence type="predicted"/>
<dbReference type="GO" id="GO:0006355">
    <property type="term" value="P:regulation of DNA-templated transcription"/>
    <property type="evidence" value="ECO:0007669"/>
    <property type="project" value="InterPro"/>
</dbReference>